<dbReference type="GO" id="GO:0005886">
    <property type="term" value="C:plasma membrane"/>
    <property type="evidence" value="ECO:0007669"/>
    <property type="project" value="UniProtKB-SubCell"/>
</dbReference>
<feature type="transmembrane region" description="Helical" evidence="9">
    <location>
        <begin position="275"/>
        <end position="295"/>
    </location>
</feature>
<dbReference type="OrthoDB" id="1240423at2"/>
<dbReference type="SUPFAM" id="SSF52540">
    <property type="entry name" value="P-loop containing nucleoside triphosphate hydrolases"/>
    <property type="match status" value="1"/>
</dbReference>
<keyword evidence="5" id="KW-0547">Nucleotide-binding</keyword>
<dbReference type="PANTHER" id="PTHR43394">
    <property type="entry name" value="ATP-DEPENDENT PERMEASE MDL1, MITOCHONDRIAL"/>
    <property type="match status" value="1"/>
</dbReference>
<dbReference type="PROSITE" id="PS50929">
    <property type="entry name" value="ABC_TM1F"/>
    <property type="match status" value="1"/>
</dbReference>
<dbReference type="GO" id="GO:0015421">
    <property type="term" value="F:ABC-type oligopeptide transporter activity"/>
    <property type="evidence" value="ECO:0007669"/>
    <property type="project" value="TreeGrafter"/>
</dbReference>
<evidence type="ECO:0000256" key="8">
    <source>
        <dbReference type="ARBA" id="ARBA00023136"/>
    </source>
</evidence>
<dbReference type="PROSITE" id="PS00211">
    <property type="entry name" value="ABC_TRANSPORTER_1"/>
    <property type="match status" value="1"/>
</dbReference>
<keyword evidence="3" id="KW-1003">Cell membrane</keyword>
<accession>A0A0P9EUF9</accession>
<feature type="transmembrane region" description="Helical" evidence="9">
    <location>
        <begin position="23"/>
        <end position="42"/>
    </location>
</feature>
<organism evidence="12 13">
    <name type="scientific">Alicyclobacillus ferrooxydans</name>
    <dbReference type="NCBI Taxonomy" id="471514"/>
    <lineage>
        <taxon>Bacteria</taxon>
        <taxon>Bacillati</taxon>
        <taxon>Bacillota</taxon>
        <taxon>Bacilli</taxon>
        <taxon>Bacillales</taxon>
        <taxon>Alicyclobacillaceae</taxon>
        <taxon>Alicyclobacillus</taxon>
    </lineage>
</organism>
<feature type="transmembrane region" description="Helical" evidence="9">
    <location>
        <begin position="142"/>
        <end position="161"/>
    </location>
</feature>
<feature type="transmembrane region" description="Helical" evidence="9">
    <location>
        <begin position="249"/>
        <end position="269"/>
    </location>
</feature>
<evidence type="ECO:0000256" key="4">
    <source>
        <dbReference type="ARBA" id="ARBA00022692"/>
    </source>
</evidence>
<reference evidence="12 13" key="1">
    <citation type="submission" date="2015-09" db="EMBL/GenBank/DDBJ databases">
        <title>Draft genome sequence of Alicyclobacillus ferrooxydans DSM 22381.</title>
        <authorList>
            <person name="Hemp J."/>
        </authorList>
    </citation>
    <scope>NUCLEOTIDE SEQUENCE [LARGE SCALE GENOMIC DNA]</scope>
    <source>
        <strain evidence="12 13">TC-34</strain>
    </source>
</reference>
<evidence type="ECO:0000256" key="7">
    <source>
        <dbReference type="ARBA" id="ARBA00022989"/>
    </source>
</evidence>
<dbReference type="GO" id="GO:0005524">
    <property type="term" value="F:ATP binding"/>
    <property type="evidence" value="ECO:0007669"/>
    <property type="project" value="UniProtKB-KW"/>
</dbReference>
<gene>
    <name evidence="12" type="ORF">AN477_16535</name>
</gene>
<keyword evidence="4 9" id="KW-0812">Transmembrane</keyword>
<dbReference type="InterPro" id="IPR027417">
    <property type="entry name" value="P-loop_NTPase"/>
</dbReference>
<evidence type="ECO:0000256" key="6">
    <source>
        <dbReference type="ARBA" id="ARBA00022840"/>
    </source>
</evidence>
<dbReference type="Pfam" id="PF00664">
    <property type="entry name" value="ABC_membrane"/>
    <property type="match status" value="1"/>
</dbReference>
<evidence type="ECO:0000259" key="11">
    <source>
        <dbReference type="PROSITE" id="PS50929"/>
    </source>
</evidence>
<comment type="subcellular location">
    <subcellularLocation>
        <location evidence="1">Cell membrane</location>
        <topology evidence="1">Multi-pass membrane protein</topology>
    </subcellularLocation>
</comment>
<evidence type="ECO:0000256" key="1">
    <source>
        <dbReference type="ARBA" id="ARBA00004651"/>
    </source>
</evidence>
<evidence type="ECO:0000313" key="13">
    <source>
        <dbReference type="Proteomes" id="UP000050482"/>
    </source>
</evidence>
<dbReference type="GO" id="GO:0016887">
    <property type="term" value="F:ATP hydrolysis activity"/>
    <property type="evidence" value="ECO:0007669"/>
    <property type="project" value="InterPro"/>
</dbReference>
<feature type="domain" description="ABC transmembrane type-1" evidence="11">
    <location>
        <begin position="26"/>
        <end position="310"/>
    </location>
</feature>
<evidence type="ECO:0000256" key="3">
    <source>
        <dbReference type="ARBA" id="ARBA00022475"/>
    </source>
</evidence>
<dbReference type="Gene3D" id="3.40.50.300">
    <property type="entry name" value="P-loop containing nucleotide triphosphate hydrolases"/>
    <property type="match status" value="1"/>
</dbReference>
<dbReference type="FunFam" id="3.40.50.300:FF:000221">
    <property type="entry name" value="Multidrug ABC transporter ATP-binding protein"/>
    <property type="match status" value="1"/>
</dbReference>
<evidence type="ECO:0000259" key="10">
    <source>
        <dbReference type="PROSITE" id="PS50893"/>
    </source>
</evidence>
<keyword evidence="8 9" id="KW-0472">Membrane</keyword>
<feature type="transmembrane region" description="Helical" evidence="9">
    <location>
        <begin position="167"/>
        <end position="185"/>
    </location>
</feature>
<dbReference type="InterPro" id="IPR003439">
    <property type="entry name" value="ABC_transporter-like_ATP-bd"/>
</dbReference>
<keyword evidence="7 9" id="KW-1133">Transmembrane helix</keyword>
<dbReference type="CDD" id="cd18541">
    <property type="entry name" value="ABC_6TM_TmrB_like"/>
    <property type="match status" value="1"/>
</dbReference>
<keyword evidence="13" id="KW-1185">Reference proteome</keyword>
<dbReference type="PANTHER" id="PTHR43394:SF1">
    <property type="entry name" value="ATP-BINDING CASSETTE SUB-FAMILY B MEMBER 10, MITOCHONDRIAL"/>
    <property type="match status" value="1"/>
</dbReference>
<dbReference type="InterPro" id="IPR011527">
    <property type="entry name" value="ABC1_TM_dom"/>
</dbReference>
<feature type="domain" description="ABC transporter" evidence="10">
    <location>
        <begin position="345"/>
        <end position="578"/>
    </location>
</feature>
<evidence type="ECO:0000256" key="9">
    <source>
        <dbReference type="SAM" id="Phobius"/>
    </source>
</evidence>
<sequence length="586" mass="65373">MRGEDTIENPKHLLRNFLSSRKWAYALSLLSIVISEFVMVQFPNLLGNFTNTLQTHHLSRAVVLHYSFLLLVVGVLYVLLYGFGQLRNGQLGRQFEYELRRRLFEHWESLSTAYFRKRSIGDLLNHALNDVRTVREALSGGLNILTNALFLLTATLIMTFRTVSPKLTLVSMIPLVFLPLFVIWWGPRIRNASRRAQEALSDMADLTEESISAIRLVKATANEHIEAHRFERRVDVIVRRQMSVFRQSAMFQSIIPFLGSISFSIALLYGGYLTITGQIHLGGFVAFTLYLAMIIQPLQQMGFVFNQFQRASASLARLEVLFSEMPDITNPENPVEVDIQGAVTVSLPKFRYPDGDRDALANVSFTAAAGETIGIVGRTGAGKTTLVNLLPRIFDPPAGSVFVDGHDVRTLRLETLREAIAYVPQDGFLFSTTIRENIGFSKENATEEEIIRAAQSASFWNEIEEFPEGLDTVVGERGVSLSGGQKQRAAIARAFLKDAPILILDDSLSAVDMNTEKRIIAAIRELRQGKTTIIIAHRLSAIRHADQILVLDDGTLLEQGTHEELLAHSGIYASMVALQEGEEALA</sequence>
<dbReference type="PROSITE" id="PS50893">
    <property type="entry name" value="ABC_TRANSPORTER_2"/>
    <property type="match status" value="1"/>
</dbReference>
<dbReference type="AlphaFoldDB" id="A0A0P9EUF9"/>
<dbReference type="InterPro" id="IPR036640">
    <property type="entry name" value="ABC1_TM_sf"/>
</dbReference>
<feature type="transmembrane region" description="Helical" evidence="9">
    <location>
        <begin position="62"/>
        <end position="83"/>
    </location>
</feature>
<evidence type="ECO:0000313" key="12">
    <source>
        <dbReference type="EMBL" id="KPV42595.1"/>
    </source>
</evidence>
<dbReference type="Proteomes" id="UP000050482">
    <property type="component" value="Unassembled WGS sequence"/>
</dbReference>
<dbReference type="Gene3D" id="1.20.1560.10">
    <property type="entry name" value="ABC transporter type 1, transmembrane domain"/>
    <property type="match status" value="1"/>
</dbReference>
<proteinExistence type="predicted"/>
<comment type="caution">
    <text evidence="12">The sequence shown here is derived from an EMBL/GenBank/DDBJ whole genome shotgun (WGS) entry which is preliminary data.</text>
</comment>
<evidence type="ECO:0000256" key="5">
    <source>
        <dbReference type="ARBA" id="ARBA00022741"/>
    </source>
</evidence>
<keyword evidence="6" id="KW-0067">ATP-binding</keyword>
<protein>
    <submittedName>
        <fullName evidence="12">ABC transporter</fullName>
    </submittedName>
</protein>
<dbReference type="SMART" id="SM00382">
    <property type="entry name" value="AAA"/>
    <property type="match status" value="1"/>
</dbReference>
<keyword evidence="2" id="KW-0813">Transport</keyword>
<dbReference type="EMBL" id="LJCO01000072">
    <property type="protein sequence ID" value="KPV42595.1"/>
    <property type="molecule type" value="Genomic_DNA"/>
</dbReference>
<dbReference type="InterPro" id="IPR017871">
    <property type="entry name" value="ABC_transporter-like_CS"/>
</dbReference>
<evidence type="ECO:0000256" key="2">
    <source>
        <dbReference type="ARBA" id="ARBA00022448"/>
    </source>
</evidence>
<dbReference type="SUPFAM" id="SSF90123">
    <property type="entry name" value="ABC transporter transmembrane region"/>
    <property type="match status" value="1"/>
</dbReference>
<name>A0A0P9EUF9_9BACL</name>
<dbReference type="InterPro" id="IPR039421">
    <property type="entry name" value="Type_1_exporter"/>
</dbReference>
<dbReference type="InterPro" id="IPR003593">
    <property type="entry name" value="AAA+_ATPase"/>
</dbReference>
<dbReference type="PATRIC" id="fig|471514.4.peg.1160"/>
<dbReference type="STRING" id="471514.AN477_16535"/>
<dbReference type="Pfam" id="PF00005">
    <property type="entry name" value="ABC_tran"/>
    <property type="match status" value="1"/>
</dbReference>